<dbReference type="Gene3D" id="3.50.50.60">
    <property type="entry name" value="FAD/NAD(P)-binding domain"/>
    <property type="match status" value="1"/>
</dbReference>
<name>A0A3N1GA00_9ACTN</name>
<evidence type="ECO:0000313" key="3">
    <source>
        <dbReference type="EMBL" id="ROP27044.1"/>
    </source>
</evidence>
<gene>
    <name evidence="3" type="ORF">EDC03_2972</name>
</gene>
<dbReference type="AlphaFoldDB" id="A0A3N1GA00"/>
<comment type="caution">
    <text evidence="3">The sequence shown here is derived from an EMBL/GenBank/DDBJ whole genome shotgun (WGS) entry which is preliminary data.</text>
</comment>
<dbReference type="Proteomes" id="UP000276232">
    <property type="component" value="Unassembled WGS sequence"/>
</dbReference>
<dbReference type="InterPro" id="IPR036188">
    <property type="entry name" value="FAD/NAD-bd_sf"/>
</dbReference>
<reference evidence="3 4" key="1">
    <citation type="journal article" date="2015" name="Stand. Genomic Sci.">
        <title>Genomic Encyclopedia of Bacterial and Archaeal Type Strains, Phase III: the genomes of soil and plant-associated and newly described type strains.</title>
        <authorList>
            <person name="Whitman W.B."/>
            <person name="Woyke T."/>
            <person name="Klenk H.P."/>
            <person name="Zhou Y."/>
            <person name="Lilburn T.G."/>
            <person name="Beck B.J."/>
            <person name="De Vos P."/>
            <person name="Vandamme P."/>
            <person name="Eisen J.A."/>
            <person name="Garrity G."/>
            <person name="Hugenholtz P."/>
            <person name="Kyrpides N.C."/>
        </authorList>
    </citation>
    <scope>NUCLEOTIDE SEQUENCE [LARGE SCALE GENOMIC DNA]</scope>
    <source>
        <strain evidence="3 4">CECT 7306</strain>
    </source>
</reference>
<feature type="domain" description="FAD dependent oxidoreductase" evidence="2">
    <location>
        <begin position="6"/>
        <end position="363"/>
    </location>
</feature>
<dbReference type="EMBL" id="RJKN01000008">
    <property type="protein sequence ID" value="ROP27044.1"/>
    <property type="molecule type" value="Genomic_DNA"/>
</dbReference>
<dbReference type="RefSeq" id="WP_123381039.1">
    <property type="nucleotide sequence ID" value="NZ_RJKN01000008.1"/>
</dbReference>
<dbReference type="SUPFAM" id="SSF51905">
    <property type="entry name" value="FAD/NAD(P)-binding domain"/>
    <property type="match status" value="1"/>
</dbReference>
<dbReference type="InParanoid" id="A0A3N1GA00"/>
<dbReference type="PANTHER" id="PTHR13847:SF287">
    <property type="entry name" value="FAD-DEPENDENT OXIDOREDUCTASE DOMAIN-CONTAINING PROTEIN 1"/>
    <property type="match status" value="1"/>
</dbReference>
<accession>A0A3N1GA00</accession>
<keyword evidence="4" id="KW-1185">Reference proteome</keyword>
<dbReference type="GO" id="GO:0016491">
    <property type="term" value="F:oxidoreductase activity"/>
    <property type="evidence" value="ECO:0007669"/>
    <property type="project" value="UniProtKB-KW"/>
</dbReference>
<evidence type="ECO:0000256" key="1">
    <source>
        <dbReference type="ARBA" id="ARBA00023002"/>
    </source>
</evidence>
<proteinExistence type="predicted"/>
<dbReference type="OrthoDB" id="9806452at2"/>
<evidence type="ECO:0000259" key="2">
    <source>
        <dbReference type="Pfam" id="PF01266"/>
    </source>
</evidence>
<keyword evidence="1" id="KW-0560">Oxidoreductase</keyword>
<dbReference type="Pfam" id="PF01266">
    <property type="entry name" value="DAO"/>
    <property type="match status" value="1"/>
</dbReference>
<dbReference type="InterPro" id="IPR006076">
    <property type="entry name" value="FAD-dep_OxRdtase"/>
</dbReference>
<dbReference type="GO" id="GO:0005737">
    <property type="term" value="C:cytoplasm"/>
    <property type="evidence" value="ECO:0007669"/>
    <property type="project" value="TreeGrafter"/>
</dbReference>
<protein>
    <submittedName>
        <fullName evidence="3">Glycine/D-amino acid oxidase-like deaminating enzyme</fullName>
    </submittedName>
</protein>
<organism evidence="3 4">
    <name type="scientific">Pseudokineococcus lusitanus</name>
    <dbReference type="NCBI Taxonomy" id="763993"/>
    <lineage>
        <taxon>Bacteria</taxon>
        <taxon>Bacillati</taxon>
        <taxon>Actinomycetota</taxon>
        <taxon>Actinomycetes</taxon>
        <taxon>Kineosporiales</taxon>
        <taxon>Kineosporiaceae</taxon>
        <taxon>Pseudokineococcus</taxon>
    </lineage>
</organism>
<dbReference type="PANTHER" id="PTHR13847">
    <property type="entry name" value="SARCOSINE DEHYDROGENASE-RELATED"/>
    <property type="match status" value="1"/>
</dbReference>
<sequence length="395" mass="39785">MVGSADVVVVGGGVVGASAAFRCAQAGLDVVLLERGEPAGGSSGKPVGGVRAQFSGATNVALAARSLAAYHRFTAEMGADVGLRRTGYLFALRTAAHVEAFRRAAVVQHAHGVPSRLLGPAEAARRGVVLRAEALEGAAWSPDDGVARPRAVVAAYLAAATALGARVRRGCALLGAEAIPGGRARLRTTAGDVETPVVVVAAGAWSAGVGRLLGVDLPVRPVRRQIAFAPPAATAALGLPVPPEALPFTIDQTSCAYWHGDGEGGLLLGWADPDQAEGEDVTVDDGWHAGLRAALAEVAPALAGLPLGRGWAGLYEVTPDRDAALGPVRGGLADDGVRVVAATGFSGHGFLMAPAVGEVVRDLVTGRPPVVDVAGLSPDRFGAAAAAVRTEVAIV</sequence>
<dbReference type="Gene3D" id="3.30.9.10">
    <property type="entry name" value="D-Amino Acid Oxidase, subunit A, domain 2"/>
    <property type="match status" value="1"/>
</dbReference>
<evidence type="ECO:0000313" key="4">
    <source>
        <dbReference type="Proteomes" id="UP000276232"/>
    </source>
</evidence>